<name>A0ABQ5NRQ7_9ACTN</name>
<organism evidence="1 2">
    <name type="scientific">Streptomyces yaizuensis</name>
    <dbReference type="NCBI Taxonomy" id="2989713"/>
    <lineage>
        <taxon>Bacteria</taxon>
        <taxon>Bacillati</taxon>
        <taxon>Actinomycetota</taxon>
        <taxon>Actinomycetes</taxon>
        <taxon>Kitasatosporales</taxon>
        <taxon>Streptomycetaceae</taxon>
        <taxon>Streptomyces</taxon>
    </lineage>
</organism>
<keyword evidence="2" id="KW-1185">Reference proteome</keyword>
<dbReference type="EMBL" id="BSBI01000001">
    <property type="protein sequence ID" value="GLF93058.1"/>
    <property type="molecule type" value="Genomic_DNA"/>
</dbReference>
<evidence type="ECO:0000313" key="2">
    <source>
        <dbReference type="Proteomes" id="UP001291653"/>
    </source>
</evidence>
<reference evidence="1 2" key="1">
    <citation type="submission" date="2022-10" db="EMBL/GenBank/DDBJ databases">
        <title>Draft genome sequence of Streptomyces sp. YSPA8.</title>
        <authorList>
            <person name="Moriuchi R."/>
            <person name="Dohra H."/>
            <person name="Yamamura H."/>
            <person name="Kodani S."/>
        </authorList>
    </citation>
    <scope>NUCLEOTIDE SEQUENCE [LARGE SCALE GENOMIC DNA]</scope>
    <source>
        <strain evidence="1 2">YSPA8</strain>
    </source>
</reference>
<dbReference type="InterPro" id="IPR054672">
    <property type="entry name" value="StsA_sacti_RiPP"/>
</dbReference>
<accession>A0ABQ5NRQ7</accession>
<dbReference type="RefSeq" id="WP_323445165.1">
    <property type="nucleotide sequence ID" value="NZ_BSBI01000001.1"/>
</dbReference>
<proteinExistence type="predicted"/>
<dbReference type="NCBIfam" id="NF045558">
    <property type="entry name" value="StsA_sacti_RiPP"/>
    <property type="match status" value="1"/>
</dbReference>
<sequence>MKPVWIKPEVLPIEFGTVQSCACACGGSAGAGAGDAT</sequence>
<protein>
    <submittedName>
        <fullName evidence="1">Uncharacterized protein</fullName>
    </submittedName>
</protein>
<comment type="caution">
    <text evidence="1">The sequence shown here is derived from an EMBL/GenBank/DDBJ whole genome shotgun (WGS) entry which is preliminary data.</text>
</comment>
<dbReference type="Proteomes" id="UP001291653">
    <property type="component" value="Unassembled WGS sequence"/>
</dbReference>
<gene>
    <name evidence="1" type="ORF">SYYSPA8_02195</name>
</gene>
<evidence type="ECO:0000313" key="1">
    <source>
        <dbReference type="EMBL" id="GLF93058.1"/>
    </source>
</evidence>